<dbReference type="GO" id="GO:0030295">
    <property type="term" value="F:protein kinase activator activity"/>
    <property type="evidence" value="ECO:0007669"/>
    <property type="project" value="TreeGrafter"/>
</dbReference>
<evidence type="ECO:0000256" key="11">
    <source>
        <dbReference type="ARBA" id="ARBA00023136"/>
    </source>
</evidence>
<feature type="domain" description="Histidine kinase" evidence="12">
    <location>
        <begin position="287"/>
        <end position="502"/>
    </location>
</feature>
<dbReference type="Gene3D" id="3.30.565.10">
    <property type="entry name" value="Histidine kinase-like ATPase, C-terminal domain"/>
    <property type="match status" value="1"/>
</dbReference>
<dbReference type="GO" id="GO:0000156">
    <property type="term" value="F:phosphorelay response regulator activity"/>
    <property type="evidence" value="ECO:0007669"/>
    <property type="project" value="TreeGrafter"/>
</dbReference>
<keyword evidence="8" id="KW-0067">ATP-binding</keyword>
<evidence type="ECO:0000256" key="4">
    <source>
        <dbReference type="ARBA" id="ARBA00022679"/>
    </source>
</evidence>
<comment type="subcellular location">
    <subcellularLocation>
        <location evidence="2">Membrane</location>
        <topology evidence="2">Multi-pass membrane protein</topology>
    </subcellularLocation>
</comment>
<dbReference type="InterPro" id="IPR035965">
    <property type="entry name" value="PAS-like_dom_sf"/>
</dbReference>
<evidence type="ECO:0000256" key="10">
    <source>
        <dbReference type="ARBA" id="ARBA00023012"/>
    </source>
</evidence>
<gene>
    <name evidence="14" type="ORF">THITH_09125</name>
</gene>
<keyword evidence="4" id="KW-0808">Transferase</keyword>
<dbReference type="SUPFAM" id="SSF55785">
    <property type="entry name" value="PYP-like sensor domain (PAS domain)"/>
    <property type="match status" value="2"/>
</dbReference>
<dbReference type="Pfam" id="PF08448">
    <property type="entry name" value="PAS_4"/>
    <property type="match status" value="2"/>
</dbReference>
<name>W0DNE3_9GAMM</name>
<evidence type="ECO:0000256" key="9">
    <source>
        <dbReference type="ARBA" id="ARBA00022989"/>
    </source>
</evidence>
<dbReference type="GO" id="GO:0016020">
    <property type="term" value="C:membrane"/>
    <property type="evidence" value="ECO:0007669"/>
    <property type="project" value="UniProtKB-SubCell"/>
</dbReference>
<dbReference type="Gene3D" id="1.10.287.130">
    <property type="match status" value="1"/>
</dbReference>
<evidence type="ECO:0000256" key="1">
    <source>
        <dbReference type="ARBA" id="ARBA00000085"/>
    </source>
</evidence>
<dbReference type="HOGENOM" id="CLU_000445_114_39_6"/>
<keyword evidence="9" id="KW-1133">Transmembrane helix</keyword>
<dbReference type="PRINTS" id="PR00344">
    <property type="entry name" value="BCTRLSENSOR"/>
</dbReference>
<dbReference type="PROSITE" id="PS50109">
    <property type="entry name" value="HIS_KIN"/>
    <property type="match status" value="1"/>
</dbReference>
<dbReference type="PROSITE" id="PS50112">
    <property type="entry name" value="PAS"/>
    <property type="match status" value="1"/>
</dbReference>
<dbReference type="Gene3D" id="3.30.450.20">
    <property type="entry name" value="PAS domain"/>
    <property type="match status" value="2"/>
</dbReference>
<dbReference type="SMART" id="SM00091">
    <property type="entry name" value="PAS"/>
    <property type="match status" value="2"/>
</dbReference>
<dbReference type="InterPro" id="IPR004358">
    <property type="entry name" value="Sig_transdc_His_kin-like_C"/>
</dbReference>
<evidence type="ECO:0000313" key="15">
    <source>
        <dbReference type="Proteomes" id="UP000005289"/>
    </source>
</evidence>
<dbReference type="EMBL" id="CP007029">
    <property type="protein sequence ID" value="AHE98400.1"/>
    <property type="molecule type" value="Genomic_DNA"/>
</dbReference>
<keyword evidence="5" id="KW-0812">Transmembrane</keyword>
<evidence type="ECO:0000259" key="12">
    <source>
        <dbReference type="PROSITE" id="PS50109"/>
    </source>
</evidence>
<dbReference type="PANTHER" id="PTHR42878">
    <property type="entry name" value="TWO-COMPONENT HISTIDINE KINASE"/>
    <property type="match status" value="1"/>
</dbReference>
<keyword evidence="7 14" id="KW-0418">Kinase</keyword>
<keyword evidence="10" id="KW-0902">Two-component regulatory system</keyword>
<dbReference type="AlphaFoldDB" id="W0DNE3"/>
<evidence type="ECO:0000256" key="7">
    <source>
        <dbReference type="ARBA" id="ARBA00022777"/>
    </source>
</evidence>
<evidence type="ECO:0000256" key="8">
    <source>
        <dbReference type="ARBA" id="ARBA00022840"/>
    </source>
</evidence>
<evidence type="ECO:0000259" key="13">
    <source>
        <dbReference type="PROSITE" id="PS50112"/>
    </source>
</evidence>
<dbReference type="InterPro" id="IPR050351">
    <property type="entry name" value="BphY/WalK/GraS-like"/>
</dbReference>
<keyword evidence="15" id="KW-1185">Reference proteome</keyword>
<evidence type="ECO:0000256" key="5">
    <source>
        <dbReference type="ARBA" id="ARBA00022692"/>
    </source>
</evidence>
<dbReference type="InterPro" id="IPR003594">
    <property type="entry name" value="HATPase_dom"/>
</dbReference>
<reference evidence="14 15" key="1">
    <citation type="submission" date="2013-12" db="EMBL/GenBank/DDBJ databases">
        <authorList>
            <consortium name="DOE Joint Genome Institute"/>
            <person name="Muyzer G."/>
            <person name="Huntemann M."/>
            <person name="Han J."/>
            <person name="Chen A."/>
            <person name="Kyrpides N."/>
            <person name="Mavromatis K."/>
            <person name="Markowitz V."/>
            <person name="Palaniappan K."/>
            <person name="Ivanova N."/>
            <person name="Schaumberg A."/>
            <person name="Pati A."/>
            <person name="Liolios K."/>
            <person name="Nordberg H.P."/>
            <person name="Cantor M.N."/>
            <person name="Hua S.X."/>
            <person name="Woyke T."/>
        </authorList>
    </citation>
    <scope>NUCLEOTIDE SEQUENCE [LARGE SCALE GENOMIC DNA]</scope>
    <source>
        <strain evidence="14 15">ARh 1</strain>
    </source>
</reference>
<dbReference type="GO" id="GO:0007234">
    <property type="term" value="P:osmosensory signaling via phosphorelay pathway"/>
    <property type="evidence" value="ECO:0007669"/>
    <property type="project" value="TreeGrafter"/>
</dbReference>
<keyword evidence="11" id="KW-0472">Membrane</keyword>
<dbReference type="STRING" id="713585.THITH_09125"/>
<dbReference type="InterPro" id="IPR036890">
    <property type="entry name" value="HATPase_C_sf"/>
</dbReference>
<proteinExistence type="predicted"/>
<dbReference type="InterPro" id="IPR000014">
    <property type="entry name" value="PAS"/>
</dbReference>
<dbReference type="GO" id="GO:0005524">
    <property type="term" value="F:ATP binding"/>
    <property type="evidence" value="ECO:0007669"/>
    <property type="project" value="UniProtKB-KW"/>
</dbReference>
<dbReference type="Pfam" id="PF02518">
    <property type="entry name" value="HATPase_c"/>
    <property type="match status" value="1"/>
</dbReference>
<evidence type="ECO:0000256" key="2">
    <source>
        <dbReference type="ARBA" id="ARBA00004141"/>
    </source>
</evidence>
<dbReference type="SMART" id="SM00387">
    <property type="entry name" value="HATPase_c"/>
    <property type="match status" value="1"/>
</dbReference>
<accession>W0DNE3</accession>
<dbReference type="InterPro" id="IPR005467">
    <property type="entry name" value="His_kinase_dom"/>
</dbReference>
<dbReference type="SUPFAM" id="SSF55874">
    <property type="entry name" value="ATPase domain of HSP90 chaperone/DNA topoisomerase II/histidine kinase"/>
    <property type="match status" value="1"/>
</dbReference>
<dbReference type="Proteomes" id="UP000005289">
    <property type="component" value="Chromosome"/>
</dbReference>
<organism evidence="14 15">
    <name type="scientific">Thioalkalivibrio paradoxus ARh 1</name>
    <dbReference type="NCBI Taxonomy" id="713585"/>
    <lineage>
        <taxon>Bacteria</taxon>
        <taxon>Pseudomonadati</taxon>
        <taxon>Pseudomonadota</taxon>
        <taxon>Gammaproteobacteria</taxon>
        <taxon>Chromatiales</taxon>
        <taxon>Ectothiorhodospiraceae</taxon>
        <taxon>Thioalkalivibrio</taxon>
    </lineage>
</organism>
<dbReference type="EC" id="2.7.13.3" evidence="3"/>
<dbReference type="NCBIfam" id="TIGR00229">
    <property type="entry name" value="sensory_box"/>
    <property type="match status" value="1"/>
</dbReference>
<sequence length="507" mass="55957">MQSVQQALSLLFDQAPMGYMALKEDGRVLEINDAAATLFAVARERLLGQPLTKHVAPWHQDRLRSYLRDVCAIIDRSEWLRHVLDLRPEGPDAPPRRVRLYSRPYPSAVHGWCLTVLVDSSAEARAESARRESELLQQAVLDALSAMIAVIDPAGRITAVNEAWRRFARENGGSLELEAGVGLDYLQTCRDALVTDADELADRAREGIGAVLAGERSEFVLEYPCHSANRQRWFLMTVTPLGSGRVGAVVAHVDISERVRMEQEARVHREEAAHAARLSSVTVLAASLVHELSQPLAAVNLFGESVATLARSDPLDRPRLLAAADELREQVARAVGILDGLRRFMRRGELQTEPCALEERIEQAMGLVGPLARRKRVRISLEHGDESIPVKVNPLQIEQVLVNLLCNAIEAIDRGDCKTRRVHIRAEILDGEARVTVTDTGPGFSPEWLARVFDVFETEKESGMGMGLAVSRTIVEAHGGRLWAESGPEGGALLTFTLPVHRPEGER</sequence>
<feature type="domain" description="PAS" evidence="13">
    <location>
        <begin position="4"/>
        <end position="70"/>
    </location>
</feature>
<dbReference type="GO" id="GO:0004673">
    <property type="term" value="F:protein histidine kinase activity"/>
    <property type="evidence" value="ECO:0007669"/>
    <property type="project" value="UniProtKB-EC"/>
</dbReference>
<evidence type="ECO:0000256" key="3">
    <source>
        <dbReference type="ARBA" id="ARBA00012438"/>
    </source>
</evidence>
<comment type="catalytic activity">
    <reaction evidence="1">
        <text>ATP + protein L-histidine = ADP + protein N-phospho-L-histidine.</text>
        <dbReference type="EC" id="2.7.13.3"/>
    </reaction>
</comment>
<evidence type="ECO:0000313" key="14">
    <source>
        <dbReference type="EMBL" id="AHE98400.1"/>
    </source>
</evidence>
<dbReference type="CDD" id="cd00130">
    <property type="entry name" value="PAS"/>
    <property type="match status" value="1"/>
</dbReference>
<protein>
    <recommendedName>
        <fullName evidence="3">histidine kinase</fullName>
        <ecNumber evidence="3">2.7.13.3</ecNumber>
    </recommendedName>
</protein>
<dbReference type="PANTHER" id="PTHR42878:SF7">
    <property type="entry name" value="SENSOR HISTIDINE KINASE GLRK"/>
    <property type="match status" value="1"/>
</dbReference>
<dbReference type="KEGG" id="tti:THITH_09125"/>
<evidence type="ECO:0000256" key="6">
    <source>
        <dbReference type="ARBA" id="ARBA00022741"/>
    </source>
</evidence>
<dbReference type="InterPro" id="IPR013656">
    <property type="entry name" value="PAS_4"/>
</dbReference>
<keyword evidence="6" id="KW-0547">Nucleotide-binding</keyword>